<dbReference type="AlphaFoldDB" id="A0A8E2JKG4"/>
<keyword evidence="2 4" id="KW-0863">Zinc-finger</keyword>
<accession>A0A8E2JKG4</accession>
<reference evidence="7 8" key="1">
    <citation type="journal article" date="2016" name="Nat. Commun.">
        <title>Ectomycorrhizal ecology is imprinted in the genome of the dominant symbiotic fungus Cenococcum geophilum.</title>
        <authorList>
            <consortium name="DOE Joint Genome Institute"/>
            <person name="Peter M."/>
            <person name="Kohler A."/>
            <person name="Ohm R.A."/>
            <person name="Kuo A."/>
            <person name="Krutzmann J."/>
            <person name="Morin E."/>
            <person name="Arend M."/>
            <person name="Barry K.W."/>
            <person name="Binder M."/>
            <person name="Choi C."/>
            <person name="Clum A."/>
            <person name="Copeland A."/>
            <person name="Grisel N."/>
            <person name="Haridas S."/>
            <person name="Kipfer T."/>
            <person name="LaButti K."/>
            <person name="Lindquist E."/>
            <person name="Lipzen A."/>
            <person name="Maire R."/>
            <person name="Meier B."/>
            <person name="Mihaltcheva S."/>
            <person name="Molinier V."/>
            <person name="Murat C."/>
            <person name="Poggeler S."/>
            <person name="Quandt C.A."/>
            <person name="Sperisen C."/>
            <person name="Tritt A."/>
            <person name="Tisserant E."/>
            <person name="Crous P.W."/>
            <person name="Henrissat B."/>
            <person name="Nehls U."/>
            <person name="Egli S."/>
            <person name="Spatafora J.W."/>
            <person name="Grigoriev I.V."/>
            <person name="Martin F.M."/>
        </authorList>
    </citation>
    <scope>NUCLEOTIDE SEQUENCE [LARGE SCALE GENOMIC DNA]</scope>
    <source>
        <strain evidence="7 8">CBS 459.81</strain>
    </source>
</reference>
<dbReference type="PROSITE" id="PS51083">
    <property type="entry name" value="ZF_HIT"/>
    <property type="match status" value="1"/>
</dbReference>
<dbReference type="GO" id="GO:0000463">
    <property type="term" value="P:maturation of LSU-rRNA from tricistronic rRNA transcript (SSU-rRNA, 5.8S rRNA, LSU-rRNA)"/>
    <property type="evidence" value="ECO:0007669"/>
    <property type="project" value="TreeGrafter"/>
</dbReference>
<evidence type="ECO:0000313" key="7">
    <source>
        <dbReference type="EMBL" id="OCK85712.1"/>
    </source>
</evidence>
<keyword evidence="3" id="KW-0862">Zinc</keyword>
<dbReference type="GO" id="GO:0070761">
    <property type="term" value="C:pre-snoRNP complex"/>
    <property type="evidence" value="ECO:0007669"/>
    <property type="project" value="TreeGrafter"/>
</dbReference>
<evidence type="ECO:0000259" key="6">
    <source>
        <dbReference type="PROSITE" id="PS51083"/>
    </source>
</evidence>
<dbReference type="Pfam" id="PF04438">
    <property type="entry name" value="zf-HIT"/>
    <property type="match status" value="1"/>
</dbReference>
<keyword evidence="8" id="KW-1185">Reference proteome</keyword>
<keyword evidence="1" id="KW-0479">Metal-binding</keyword>
<dbReference type="GO" id="GO:0000492">
    <property type="term" value="P:box C/D snoRNP assembly"/>
    <property type="evidence" value="ECO:0007669"/>
    <property type="project" value="TreeGrafter"/>
</dbReference>
<dbReference type="GO" id="GO:0005634">
    <property type="term" value="C:nucleus"/>
    <property type="evidence" value="ECO:0007669"/>
    <property type="project" value="TreeGrafter"/>
</dbReference>
<sequence length="196" mass="21464">MATLCGICSQQPPKYKCPTCRLPYCSLACFKSHKPLHDASRAALPPAETSISAPTQNTPAQNPRPPPADFSALLTNPSIQALLTTHPTLRDDLRKIYAATLAPDPSQSEHNNHFRGRGCGFRNRGSGRGWFRGGGRGRDVPEWTPERGERDALWMLRRAREGRWDGDAEGVREFVRIIGEAFGGAGEGQEREGEGG</sequence>
<dbReference type="Gene3D" id="3.30.60.190">
    <property type="match status" value="1"/>
</dbReference>
<feature type="region of interest" description="Disordered" evidence="5">
    <location>
        <begin position="40"/>
        <end position="72"/>
    </location>
</feature>
<protein>
    <recommendedName>
        <fullName evidence="6">HIT-type domain-containing protein</fullName>
    </recommendedName>
</protein>
<evidence type="ECO:0000256" key="3">
    <source>
        <dbReference type="ARBA" id="ARBA00022833"/>
    </source>
</evidence>
<feature type="domain" description="HIT-type" evidence="6">
    <location>
        <begin position="5"/>
        <end position="39"/>
    </location>
</feature>
<evidence type="ECO:0000256" key="5">
    <source>
        <dbReference type="SAM" id="MobiDB-lite"/>
    </source>
</evidence>
<gene>
    <name evidence="7" type="ORF">K432DRAFT_421536</name>
</gene>
<proteinExistence type="predicted"/>
<evidence type="ECO:0000256" key="4">
    <source>
        <dbReference type="PROSITE-ProRule" id="PRU00453"/>
    </source>
</evidence>
<name>A0A8E2JKG4_9PEZI</name>
<dbReference type="PANTHER" id="PTHR13483">
    <property type="entry name" value="BOX C_D SNORNA PROTEIN 1-RELATED"/>
    <property type="match status" value="1"/>
</dbReference>
<evidence type="ECO:0000313" key="8">
    <source>
        <dbReference type="Proteomes" id="UP000250266"/>
    </source>
</evidence>
<evidence type="ECO:0000256" key="2">
    <source>
        <dbReference type="ARBA" id="ARBA00022771"/>
    </source>
</evidence>
<dbReference type="EMBL" id="KV744814">
    <property type="protein sequence ID" value="OCK85712.1"/>
    <property type="molecule type" value="Genomic_DNA"/>
</dbReference>
<dbReference type="GO" id="GO:0048254">
    <property type="term" value="P:snoRNA localization"/>
    <property type="evidence" value="ECO:0007669"/>
    <property type="project" value="TreeGrafter"/>
</dbReference>
<dbReference type="InterPro" id="IPR007529">
    <property type="entry name" value="Znf_HIT"/>
</dbReference>
<feature type="compositionally biased region" description="Polar residues" evidence="5">
    <location>
        <begin position="49"/>
        <end position="61"/>
    </location>
</feature>
<dbReference type="InterPro" id="IPR051639">
    <property type="entry name" value="BCD1"/>
</dbReference>
<dbReference type="PANTHER" id="PTHR13483:SF11">
    <property type="entry name" value="ZINC FINGER HIT DOMAIN-CONTAINING PROTEIN 3"/>
    <property type="match status" value="1"/>
</dbReference>
<dbReference type="OrthoDB" id="18412at2759"/>
<dbReference type="GO" id="GO:0008270">
    <property type="term" value="F:zinc ion binding"/>
    <property type="evidence" value="ECO:0007669"/>
    <property type="project" value="UniProtKB-UniRule"/>
</dbReference>
<dbReference type="PROSITE" id="PS00028">
    <property type="entry name" value="ZINC_FINGER_C2H2_1"/>
    <property type="match status" value="1"/>
</dbReference>
<dbReference type="CDD" id="cd23024">
    <property type="entry name" value="zf-HIT_ZNHIT2-3"/>
    <property type="match status" value="1"/>
</dbReference>
<dbReference type="SUPFAM" id="SSF144232">
    <property type="entry name" value="HIT/MYND zinc finger-like"/>
    <property type="match status" value="1"/>
</dbReference>
<dbReference type="Proteomes" id="UP000250266">
    <property type="component" value="Unassembled WGS sequence"/>
</dbReference>
<organism evidence="7 8">
    <name type="scientific">Lepidopterella palustris CBS 459.81</name>
    <dbReference type="NCBI Taxonomy" id="1314670"/>
    <lineage>
        <taxon>Eukaryota</taxon>
        <taxon>Fungi</taxon>
        <taxon>Dikarya</taxon>
        <taxon>Ascomycota</taxon>
        <taxon>Pezizomycotina</taxon>
        <taxon>Dothideomycetes</taxon>
        <taxon>Pleosporomycetidae</taxon>
        <taxon>Mytilinidiales</taxon>
        <taxon>Argynnaceae</taxon>
        <taxon>Lepidopterella</taxon>
    </lineage>
</organism>
<evidence type="ECO:0000256" key="1">
    <source>
        <dbReference type="ARBA" id="ARBA00022723"/>
    </source>
</evidence>
<dbReference type="InterPro" id="IPR013087">
    <property type="entry name" value="Znf_C2H2_type"/>
</dbReference>